<comment type="caution">
    <text evidence="8">The sequence shown here is derived from an EMBL/GenBank/DDBJ whole genome shotgun (WGS) entry which is preliminary data.</text>
</comment>
<dbReference type="InterPro" id="IPR040911">
    <property type="entry name" value="Exostosin_GT47"/>
</dbReference>
<protein>
    <recommendedName>
        <fullName evidence="7">Exostosin GT47 domain-containing protein</fullName>
    </recommendedName>
</protein>
<keyword evidence="6" id="KW-0472">Membrane</keyword>
<accession>A0AAD8SP39</accession>
<name>A0AAD8SP39_LOLMU</name>
<dbReference type="AlphaFoldDB" id="A0AAD8SP39"/>
<dbReference type="PANTHER" id="PTHR11062:SF248">
    <property type="entry name" value="EXOSTOSIN GT47 DOMAIN-CONTAINING PROTEIN"/>
    <property type="match status" value="1"/>
</dbReference>
<dbReference type="Pfam" id="PF03016">
    <property type="entry name" value="Exostosin_GT47"/>
    <property type="match status" value="1"/>
</dbReference>
<dbReference type="Proteomes" id="UP001231189">
    <property type="component" value="Unassembled WGS sequence"/>
</dbReference>
<keyword evidence="5" id="KW-0333">Golgi apparatus</keyword>
<dbReference type="EMBL" id="JAUUTY010000003">
    <property type="protein sequence ID" value="KAK1661234.1"/>
    <property type="molecule type" value="Genomic_DNA"/>
</dbReference>
<feature type="domain" description="Exostosin GT47" evidence="7">
    <location>
        <begin position="91"/>
        <end position="236"/>
    </location>
</feature>
<comment type="subcellular location">
    <subcellularLocation>
        <location evidence="1">Golgi apparatus membrane</location>
        <topology evidence="1">Single-pass type II membrane protein</topology>
    </subcellularLocation>
</comment>
<proteinExistence type="inferred from homology"/>
<keyword evidence="6" id="KW-0812">Transmembrane</keyword>
<keyword evidence="3" id="KW-0808">Transferase</keyword>
<feature type="transmembrane region" description="Helical" evidence="6">
    <location>
        <begin position="64"/>
        <end position="91"/>
    </location>
</feature>
<evidence type="ECO:0000313" key="8">
    <source>
        <dbReference type="EMBL" id="KAK1661234.1"/>
    </source>
</evidence>
<reference evidence="8" key="1">
    <citation type="submission" date="2023-07" db="EMBL/GenBank/DDBJ databases">
        <title>A chromosome-level genome assembly of Lolium multiflorum.</title>
        <authorList>
            <person name="Chen Y."/>
            <person name="Copetti D."/>
            <person name="Kolliker R."/>
            <person name="Studer B."/>
        </authorList>
    </citation>
    <scope>NUCLEOTIDE SEQUENCE</scope>
    <source>
        <strain evidence="8">02402/16</strain>
        <tissue evidence="8">Leaf</tissue>
    </source>
</reference>
<dbReference type="InterPro" id="IPR004263">
    <property type="entry name" value="Exostosin"/>
</dbReference>
<keyword evidence="4" id="KW-0735">Signal-anchor</keyword>
<dbReference type="PANTHER" id="PTHR11062">
    <property type="entry name" value="EXOSTOSIN HEPARAN SULFATE GLYCOSYLTRANSFERASE -RELATED"/>
    <property type="match status" value="1"/>
</dbReference>
<dbReference type="GO" id="GO:0016757">
    <property type="term" value="F:glycosyltransferase activity"/>
    <property type="evidence" value="ECO:0007669"/>
    <property type="project" value="UniProtKB-KW"/>
</dbReference>
<keyword evidence="6" id="KW-1133">Transmembrane helix</keyword>
<evidence type="ECO:0000256" key="2">
    <source>
        <dbReference type="ARBA" id="ARBA00010271"/>
    </source>
</evidence>
<keyword evidence="3" id="KW-0328">Glycosyltransferase</keyword>
<evidence type="ECO:0000259" key="7">
    <source>
        <dbReference type="Pfam" id="PF03016"/>
    </source>
</evidence>
<evidence type="ECO:0000256" key="6">
    <source>
        <dbReference type="SAM" id="Phobius"/>
    </source>
</evidence>
<evidence type="ECO:0000256" key="4">
    <source>
        <dbReference type="ARBA" id="ARBA00022968"/>
    </source>
</evidence>
<evidence type="ECO:0000256" key="1">
    <source>
        <dbReference type="ARBA" id="ARBA00004323"/>
    </source>
</evidence>
<evidence type="ECO:0000256" key="5">
    <source>
        <dbReference type="ARBA" id="ARBA00023034"/>
    </source>
</evidence>
<organism evidence="8 9">
    <name type="scientific">Lolium multiflorum</name>
    <name type="common">Italian ryegrass</name>
    <name type="synonym">Lolium perenne subsp. multiflorum</name>
    <dbReference type="NCBI Taxonomy" id="4521"/>
    <lineage>
        <taxon>Eukaryota</taxon>
        <taxon>Viridiplantae</taxon>
        <taxon>Streptophyta</taxon>
        <taxon>Embryophyta</taxon>
        <taxon>Tracheophyta</taxon>
        <taxon>Spermatophyta</taxon>
        <taxon>Magnoliopsida</taxon>
        <taxon>Liliopsida</taxon>
        <taxon>Poales</taxon>
        <taxon>Poaceae</taxon>
        <taxon>BOP clade</taxon>
        <taxon>Pooideae</taxon>
        <taxon>Poodae</taxon>
        <taxon>Poeae</taxon>
        <taxon>Poeae Chloroplast Group 2 (Poeae type)</taxon>
        <taxon>Loliodinae</taxon>
        <taxon>Loliinae</taxon>
        <taxon>Lolium</taxon>
    </lineage>
</organism>
<sequence length="275" mass="31094">MYVPHMRLFQFIAAAFVFLIPFWERSARLRQHDVVFGRRVPPPDNFFPDLSDFFDNLNMGDNDAAANFLIVFIVMIYQLLVRIISYGYLLIYSTRPPRFNADLARDCRRLSASTDMCKHVANDGFGPPIMGGGDGGSLPERGAYDTDQFMMGMIFHARMRQHECLTADPTVATAVYVPFYAGFDAAMNQDNSDLTVRDALPQDMADWLVWRPEWRAMGGRNHFMLVGGAVAWRWRDDYAVPVRTRRLPGAVSTVDGMSSACSRVVVDMGSVINRP</sequence>
<comment type="similarity">
    <text evidence="2">Belongs to the glycosyltransferase 47 family.</text>
</comment>
<gene>
    <name evidence="8" type="ORF">QYE76_049393</name>
</gene>
<keyword evidence="9" id="KW-1185">Reference proteome</keyword>
<evidence type="ECO:0000256" key="3">
    <source>
        <dbReference type="ARBA" id="ARBA00022676"/>
    </source>
</evidence>
<evidence type="ECO:0000313" key="9">
    <source>
        <dbReference type="Proteomes" id="UP001231189"/>
    </source>
</evidence>
<dbReference type="GO" id="GO:0000139">
    <property type="term" value="C:Golgi membrane"/>
    <property type="evidence" value="ECO:0007669"/>
    <property type="project" value="UniProtKB-SubCell"/>
</dbReference>